<protein>
    <recommendedName>
        <fullName evidence="3">Transposase DDE domain-containing protein</fullName>
    </recommendedName>
</protein>
<comment type="caution">
    <text evidence="1">The sequence shown here is derived from an EMBL/GenBank/DDBJ whole genome shotgun (WGS) entry which is preliminary data.</text>
</comment>
<organism evidence="1 2">
    <name type="scientific">Clostridium tyrobutyricum DIVETGP</name>
    <dbReference type="NCBI Taxonomy" id="1408889"/>
    <lineage>
        <taxon>Bacteria</taxon>
        <taxon>Bacillati</taxon>
        <taxon>Bacillota</taxon>
        <taxon>Clostridia</taxon>
        <taxon>Eubacteriales</taxon>
        <taxon>Clostridiaceae</taxon>
        <taxon>Clostridium</taxon>
    </lineage>
</organism>
<proteinExistence type="predicted"/>
<keyword evidence="2" id="KW-1185">Reference proteome</keyword>
<dbReference type="Proteomes" id="UP000019482">
    <property type="component" value="Unassembled WGS sequence"/>
</dbReference>
<sequence>MALDSGSIHCTDHYDDLLKSIISKYNEQIHNGNLILRTDSGFGSAKNVKKLLSITNLKFVTKGYSSVKAKSLAKNILYSEYDKADEAAWVYELPQINKVRYIKMKSPVDKEPPYSIII</sequence>
<reference evidence="1 2" key="1">
    <citation type="journal article" date="2015" name="Genome Announc.">
        <title>Draft Genome Sequence of Clostridium tyrobutyricum Strain DIVETGP, Isolated from Cow's Milk for Grana Padano Production.</title>
        <authorList>
            <person name="Soggiu A."/>
            <person name="Piras C."/>
            <person name="Gaiarsa S."/>
            <person name="Sassera D."/>
            <person name="Roncada P."/>
            <person name="Bendixen E."/>
            <person name="Brasca M."/>
            <person name="Bonizzi L."/>
        </authorList>
    </citation>
    <scope>NUCLEOTIDE SEQUENCE [LARGE SCALE GENOMIC DNA]</scope>
    <source>
        <strain evidence="1 2">DIVETGP</strain>
    </source>
</reference>
<evidence type="ECO:0000313" key="1">
    <source>
        <dbReference type="EMBL" id="CDL92100.1"/>
    </source>
</evidence>
<accession>W6N757</accession>
<name>W6N757_CLOTY</name>
<dbReference type="AlphaFoldDB" id="W6N757"/>
<evidence type="ECO:0000313" key="2">
    <source>
        <dbReference type="Proteomes" id="UP000019482"/>
    </source>
</evidence>
<gene>
    <name evidence="1" type="ORF">CTDIVETGP_2170</name>
</gene>
<evidence type="ECO:0008006" key="3">
    <source>
        <dbReference type="Google" id="ProtNLM"/>
    </source>
</evidence>
<dbReference type="EMBL" id="CBXI010000040">
    <property type="protein sequence ID" value="CDL92100.1"/>
    <property type="molecule type" value="Genomic_DNA"/>
</dbReference>